<evidence type="ECO:0000256" key="1">
    <source>
        <dbReference type="SAM" id="MobiDB-lite"/>
    </source>
</evidence>
<organism evidence="2 3">
    <name type="scientific">Tilletiopsis washingtonensis</name>
    <dbReference type="NCBI Taxonomy" id="58919"/>
    <lineage>
        <taxon>Eukaryota</taxon>
        <taxon>Fungi</taxon>
        <taxon>Dikarya</taxon>
        <taxon>Basidiomycota</taxon>
        <taxon>Ustilaginomycotina</taxon>
        <taxon>Exobasidiomycetes</taxon>
        <taxon>Entylomatales</taxon>
        <taxon>Entylomatales incertae sedis</taxon>
        <taxon>Tilletiopsis</taxon>
    </lineage>
</organism>
<feature type="compositionally biased region" description="Basic and acidic residues" evidence="1">
    <location>
        <begin position="174"/>
        <end position="190"/>
    </location>
</feature>
<dbReference type="GeneID" id="37267269"/>
<name>A0A316ZAN1_9BASI</name>
<accession>A0A316ZAN1</accession>
<protein>
    <submittedName>
        <fullName evidence="2">Uncharacterized protein</fullName>
    </submittedName>
</protein>
<feature type="compositionally biased region" description="Polar residues" evidence="1">
    <location>
        <begin position="467"/>
        <end position="486"/>
    </location>
</feature>
<feature type="region of interest" description="Disordered" evidence="1">
    <location>
        <begin position="1"/>
        <end position="25"/>
    </location>
</feature>
<reference evidence="2 3" key="1">
    <citation type="journal article" date="2018" name="Mol. Biol. Evol.">
        <title>Broad Genomic Sampling Reveals a Smut Pathogenic Ancestry of the Fungal Clade Ustilaginomycotina.</title>
        <authorList>
            <person name="Kijpornyongpan T."/>
            <person name="Mondo S.J."/>
            <person name="Barry K."/>
            <person name="Sandor L."/>
            <person name="Lee J."/>
            <person name="Lipzen A."/>
            <person name="Pangilinan J."/>
            <person name="LaButti K."/>
            <person name="Hainaut M."/>
            <person name="Henrissat B."/>
            <person name="Grigoriev I.V."/>
            <person name="Spatafora J.W."/>
            <person name="Aime M.C."/>
        </authorList>
    </citation>
    <scope>NUCLEOTIDE SEQUENCE [LARGE SCALE GENOMIC DNA]</scope>
    <source>
        <strain evidence="2 3">MCA 4186</strain>
    </source>
</reference>
<dbReference type="RefSeq" id="XP_025599156.1">
    <property type="nucleotide sequence ID" value="XM_025739723.1"/>
</dbReference>
<feature type="compositionally biased region" description="Basic and acidic residues" evidence="1">
    <location>
        <begin position="390"/>
        <end position="399"/>
    </location>
</feature>
<dbReference type="AlphaFoldDB" id="A0A316ZAN1"/>
<dbReference type="Proteomes" id="UP000245946">
    <property type="component" value="Unassembled WGS sequence"/>
</dbReference>
<feature type="compositionally biased region" description="Low complexity" evidence="1">
    <location>
        <begin position="75"/>
        <end position="89"/>
    </location>
</feature>
<dbReference type="EMBL" id="KZ819290">
    <property type="protein sequence ID" value="PWN98877.1"/>
    <property type="molecule type" value="Genomic_DNA"/>
</dbReference>
<proteinExistence type="predicted"/>
<feature type="compositionally biased region" description="Low complexity" evidence="1">
    <location>
        <begin position="427"/>
        <end position="438"/>
    </location>
</feature>
<evidence type="ECO:0000313" key="3">
    <source>
        <dbReference type="Proteomes" id="UP000245946"/>
    </source>
</evidence>
<feature type="compositionally biased region" description="Polar residues" evidence="1">
    <location>
        <begin position="408"/>
        <end position="417"/>
    </location>
</feature>
<feature type="compositionally biased region" description="Basic and acidic residues" evidence="1">
    <location>
        <begin position="246"/>
        <end position="259"/>
    </location>
</feature>
<feature type="region of interest" description="Disordered" evidence="1">
    <location>
        <begin position="312"/>
        <end position="531"/>
    </location>
</feature>
<feature type="compositionally biased region" description="Polar residues" evidence="1">
    <location>
        <begin position="442"/>
        <end position="451"/>
    </location>
</feature>
<gene>
    <name evidence="2" type="ORF">FA09DRAFT_257501</name>
</gene>
<keyword evidence="3" id="KW-1185">Reference proteome</keyword>
<evidence type="ECO:0000313" key="2">
    <source>
        <dbReference type="EMBL" id="PWN98877.1"/>
    </source>
</evidence>
<sequence>MIREASEGAPPASDDRGPTGMQRVGKGLSRLSLGVASLFGALDVLDGGERSEARRRAELEELGFVEIEGAQGSESNAAPPRSPSPFARRLGGFRRNKPAKQGGFVGMCRSIIDRALGAENPSNMMAPREQVDDLEADAQPLTGSAVAELARARPEISAPLPAAAASPQTKRRKESGADNNRSEGTKEPFQRLRRAFSTKDKENSPLLKPGLGLQPTVVDGYGAVVQGGGWPTGKLAASGSKKKRKEERADTFWRPRGEAAPESMTSSSDSQEAERIRNLGRRWASPPPEGQVRESKVLRERLDLNAESLRQTLPLPPLNDSAAVAVPRPGGASVRTTSEHSARVPQARLTMADVPMSCQSITDVPAGSSAAGHGQDDADSSDDGNYLEPGSRDDERRDSAATARPMSHSKTSESIVTSDARDGLVIRAPSASPSLSRAHQLVSDTSLSSSPGKAKRSKPSSWRRFGRSNNGDADTGASSSDENQLPTPRRRSFSLTRPASRGADSAPMRPGGAQIIARPADAGIAVFSGAR</sequence>
<feature type="compositionally biased region" description="Low complexity" evidence="1">
    <location>
        <begin position="157"/>
        <end position="167"/>
    </location>
</feature>
<feature type="region of interest" description="Disordered" evidence="1">
    <location>
        <begin position="153"/>
        <end position="296"/>
    </location>
</feature>
<feature type="region of interest" description="Disordered" evidence="1">
    <location>
        <begin position="67"/>
        <end position="101"/>
    </location>
</feature>